<feature type="non-terminal residue" evidence="2">
    <location>
        <position position="154"/>
    </location>
</feature>
<organism evidence="2 3">
    <name type="scientific">Acidiferrimicrobium australe</name>
    <dbReference type="NCBI Taxonomy" id="2664430"/>
    <lineage>
        <taxon>Bacteria</taxon>
        <taxon>Bacillati</taxon>
        <taxon>Actinomycetota</taxon>
        <taxon>Acidimicrobiia</taxon>
        <taxon>Acidimicrobiales</taxon>
        <taxon>Acidimicrobiaceae</taxon>
        <taxon>Acidiferrimicrobium</taxon>
    </lineage>
</organism>
<dbReference type="InterPro" id="IPR003777">
    <property type="entry name" value="XdhC_CoxI"/>
</dbReference>
<name>A0ABW9QYL8_9ACTN</name>
<dbReference type="Pfam" id="PF02625">
    <property type="entry name" value="XdhC_CoxI"/>
    <property type="match status" value="1"/>
</dbReference>
<dbReference type="PANTHER" id="PTHR30388:SF4">
    <property type="entry name" value="MOLYBDENUM COFACTOR INSERTION CHAPERONE PAOD"/>
    <property type="match status" value="1"/>
</dbReference>
<gene>
    <name evidence="2" type="ORF">GHK86_16975</name>
</gene>
<keyword evidence="3" id="KW-1185">Reference proteome</keyword>
<dbReference type="PANTHER" id="PTHR30388">
    <property type="entry name" value="ALDEHYDE OXIDOREDUCTASE MOLYBDENUM COFACTOR ASSEMBLY PROTEIN"/>
    <property type="match status" value="1"/>
</dbReference>
<evidence type="ECO:0000313" key="2">
    <source>
        <dbReference type="EMBL" id="MST34406.1"/>
    </source>
</evidence>
<proteinExistence type="predicted"/>
<sequence length="154" mass="16008">MRQDLSGRSLELRAGRVPFVHARVTLAEAPTSAKPGDEAIIRADGAIEGFVGGVCAESTVREVATDLLASGAGPIVLRVTPEPEPDQPGRRVVHNACLSGGTIEIFLEPAVPPPLVVVVGRTPIARALATLGAGLRWAVQEWDGELPPDAVAVV</sequence>
<accession>A0ABW9QYL8</accession>
<evidence type="ECO:0000259" key="1">
    <source>
        <dbReference type="Pfam" id="PF02625"/>
    </source>
</evidence>
<dbReference type="Proteomes" id="UP000437736">
    <property type="component" value="Unassembled WGS sequence"/>
</dbReference>
<reference evidence="2 3" key="1">
    <citation type="submission" date="2019-11" db="EMBL/GenBank/DDBJ databases">
        <title>Acidiferrimicrobium australis gen. nov., sp. nov., an acidophilic and obligately heterotrophic, member of the Actinobacteria that catalyses dissimilatory oxido- reduction of iron isolated from metal-rich acidic water in Chile.</title>
        <authorList>
            <person name="Gonzalez D."/>
            <person name="Huber K."/>
            <person name="Hedrich S."/>
            <person name="Rojas-Villalobos C."/>
            <person name="Quatrini R."/>
            <person name="Dinamarca M.A."/>
            <person name="Schwarz A."/>
            <person name="Canales C."/>
            <person name="Nancucheo I."/>
        </authorList>
    </citation>
    <scope>NUCLEOTIDE SEQUENCE [LARGE SCALE GENOMIC DNA]</scope>
    <source>
        <strain evidence="2 3">USS-CCA1</strain>
    </source>
</reference>
<evidence type="ECO:0000313" key="3">
    <source>
        <dbReference type="Proteomes" id="UP000437736"/>
    </source>
</evidence>
<feature type="domain" description="XdhC- CoxI" evidence="1">
    <location>
        <begin position="13"/>
        <end position="74"/>
    </location>
</feature>
<dbReference type="EMBL" id="WJHE01000990">
    <property type="protein sequence ID" value="MST34406.1"/>
    <property type="molecule type" value="Genomic_DNA"/>
</dbReference>
<comment type="caution">
    <text evidence="2">The sequence shown here is derived from an EMBL/GenBank/DDBJ whole genome shotgun (WGS) entry which is preliminary data.</text>
</comment>
<protein>
    <submittedName>
        <fullName evidence="2">Carbon monoxide dehydrogenase accessory protein</fullName>
    </submittedName>
</protein>
<dbReference type="InterPro" id="IPR052698">
    <property type="entry name" value="MoCofactor_Util/Proc"/>
</dbReference>